<protein>
    <submittedName>
        <fullName evidence="1">Uncharacterized protein</fullName>
    </submittedName>
</protein>
<evidence type="ECO:0000313" key="1">
    <source>
        <dbReference type="EMBL" id="KAJ7080658.1"/>
    </source>
</evidence>
<organism evidence="1 2">
    <name type="scientific">Mycena belliarum</name>
    <dbReference type="NCBI Taxonomy" id="1033014"/>
    <lineage>
        <taxon>Eukaryota</taxon>
        <taxon>Fungi</taxon>
        <taxon>Dikarya</taxon>
        <taxon>Basidiomycota</taxon>
        <taxon>Agaricomycotina</taxon>
        <taxon>Agaricomycetes</taxon>
        <taxon>Agaricomycetidae</taxon>
        <taxon>Agaricales</taxon>
        <taxon>Marasmiineae</taxon>
        <taxon>Mycenaceae</taxon>
        <taxon>Mycena</taxon>
    </lineage>
</organism>
<comment type="caution">
    <text evidence="1">The sequence shown here is derived from an EMBL/GenBank/DDBJ whole genome shotgun (WGS) entry which is preliminary data.</text>
</comment>
<keyword evidence="2" id="KW-1185">Reference proteome</keyword>
<sequence length="115" mass="13183">LRSRLYSTVSAAPTFTAVFTRSRTNPNGLRFPCVESIFNHFGLQPYIHDIEVELKHGRRTSTFRAFFKRHVRLPANPTVAIKGDLLLMRVGSRNENLVVNLRKGDRQLADYIAKQ</sequence>
<proteinExistence type="predicted"/>
<feature type="non-terminal residue" evidence="1">
    <location>
        <position position="1"/>
    </location>
</feature>
<accession>A0AAD6TV98</accession>
<name>A0AAD6TV98_9AGAR</name>
<dbReference type="EMBL" id="JARJCN010000054">
    <property type="protein sequence ID" value="KAJ7080658.1"/>
    <property type="molecule type" value="Genomic_DNA"/>
</dbReference>
<dbReference type="Proteomes" id="UP001222325">
    <property type="component" value="Unassembled WGS sequence"/>
</dbReference>
<gene>
    <name evidence="1" type="ORF">B0H15DRAFT_787078</name>
</gene>
<dbReference type="AlphaFoldDB" id="A0AAD6TV98"/>
<evidence type="ECO:0000313" key="2">
    <source>
        <dbReference type="Proteomes" id="UP001222325"/>
    </source>
</evidence>
<reference evidence="1" key="1">
    <citation type="submission" date="2023-03" db="EMBL/GenBank/DDBJ databases">
        <title>Massive genome expansion in bonnet fungi (Mycena s.s.) driven by repeated elements and novel gene families across ecological guilds.</title>
        <authorList>
            <consortium name="Lawrence Berkeley National Laboratory"/>
            <person name="Harder C.B."/>
            <person name="Miyauchi S."/>
            <person name="Viragh M."/>
            <person name="Kuo A."/>
            <person name="Thoen E."/>
            <person name="Andreopoulos B."/>
            <person name="Lu D."/>
            <person name="Skrede I."/>
            <person name="Drula E."/>
            <person name="Henrissat B."/>
            <person name="Morin E."/>
            <person name="Kohler A."/>
            <person name="Barry K."/>
            <person name="LaButti K."/>
            <person name="Morin E."/>
            <person name="Salamov A."/>
            <person name="Lipzen A."/>
            <person name="Mereny Z."/>
            <person name="Hegedus B."/>
            <person name="Baldrian P."/>
            <person name="Stursova M."/>
            <person name="Weitz H."/>
            <person name="Taylor A."/>
            <person name="Grigoriev I.V."/>
            <person name="Nagy L.G."/>
            <person name="Martin F."/>
            <person name="Kauserud H."/>
        </authorList>
    </citation>
    <scope>NUCLEOTIDE SEQUENCE</scope>
    <source>
        <strain evidence="1">CBHHK173m</strain>
    </source>
</reference>